<evidence type="ECO:0000313" key="12">
    <source>
        <dbReference type="Proteomes" id="UP001283361"/>
    </source>
</evidence>
<evidence type="ECO:0000256" key="1">
    <source>
        <dbReference type="ARBA" id="ARBA00000428"/>
    </source>
</evidence>
<evidence type="ECO:0000256" key="5">
    <source>
        <dbReference type="ARBA" id="ARBA00022723"/>
    </source>
</evidence>
<keyword evidence="3" id="KW-0533">Nickel</keyword>
<keyword evidence="9" id="KW-0486">Methionine biosynthesis</keyword>
<dbReference type="PANTHER" id="PTHR23418">
    <property type="entry name" value="ACIREDUCTONE DIOXYGENASE"/>
    <property type="match status" value="1"/>
</dbReference>
<comment type="cofactor">
    <cofactor evidence="2">
        <name>Fe(2+)</name>
        <dbReference type="ChEBI" id="CHEBI:29033"/>
    </cofactor>
</comment>
<keyword evidence="8" id="KW-0408">Iron</keyword>
<dbReference type="Gene3D" id="2.60.120.10">
    <property type="entry name" value="Jelly Rolls"/>
    <property type="match status" value="1"/>
</dbReference>
<dbReference type="Pfam" id="PF03079">
    <property type="entry name" value="ARD"/>
    <property type="match status" value="1"/>
</dbReference>
<gene>
    <name evidence="11" type="ORF">RRG08_014585</name>
</gene>
<evidence type="ECO:0000256" key="10">
    <source>
        <dbReference type="ARBA" id="ARBA00039005"/>
    </source>
</evidence>
<keyword evidence="6" id="KW-0223">Dioxygenase</keyword>
<dbReference type="InterPro" id="IPR014710">
    <property type="entry name" value="RmlC-like_jellyroll"/>
</dbReference>
<protein>
    <recommendedName>
        <fullName evidence="10">acireductone dioxygenase (Fe(2+)-requiring)</fullName>
        <ecNumber evidence="10">1.13.11.54</ecNumber>
    </recommendedName>
</protein>
<keyword evidence="5" id="KW-0479">Metal-binding</keyword>
<dbReference type="InterPro" id="IPR011051">
    <property type="entry name" value="RmlC_Cupin_sf"/>
</dbReference>
<comment type="caution">
    <text evidence="11">The sequence shown here is derived from an EMBL/GenBank/DDBJ whole genome shotgun (WGS) entry which is preliminary data.</text>
</comment>
<dbReference type="Proteomes" id="UP001283361">
    <property type="component" value="Unassembled WGS sequence"/>
</dbReference>
<proteinExistence type="predicted"/>
<evidence type="ECO:0000256" key="6">
    <source>
        <dbReference type="ARBA" id="ARBA00022964"/>
    </source>
</evidence>
<name>A0AAE1BDM9_9GAST</name>
<dbReference type="GO" id="GO:0010309">
    <property type="term" value="F:acireductone dioxygenase [iron(II)-requiring] activity"/>
    <property type="evidence" value="ECO:0007669"/>
    <property type="project" value="UniProtKB-EC"/>
</dbReference>
<evidence type="ECO:0000256" key="7">
    <source>
        <dbReference type="ARBA" id="ARBA00023002"/>
    </source>
</evidence>
<keyword evidence="12" id="KW-1185">Reference proteome</keyword>
<evidence type="ECO:0000256" key="4">
    <source>
        <dbReference type="ARBA" id="ARBA00022605"/>
    </source>
</evidence>
<evidence type="ECO:0000256" key="9">
    <source>
        <dbReference type="ARBA" id="ARBA00023167"/>
    </source>
</evidence>
<keyword evidence="4" id="KW-0028">Amino-acid biosynthesis</keyword>
<dbReference type="InterPro" id="IPR004313">
    <property type="entry name" value="ARD"/>
</dbReference>
<dbReference type="AlphaFoldDB" id="A0AAE1BDM9"/>
<evidence type="ECO:0000313" key="11">
    <source>
        <dbReference type="EMBL" id="KAK3803337.1"/>
    </source>
</evidence>
<dbReference type="PANTHER" id="PTHR23418:SF0">
    <property type="entry name" value="ACIREDUCTONE DIOXYGENASE"/>
    <property type="match status" value="1"/>
</dbReference>
<comment type="catalytic activity">
    <reaction evidence="1">
        <text>1,2-dihydroxy-5-(methylsulfanyl)pent-1-en-3-one + O2 = 4-methylsulfanyl-2-oxobutanoate + formate + 2 H(+)</text>
        <dbReference type="Rhea" id="RHEA:24504"/>
        <dbReference type="ChEBI" id="CHEBI:15378"/>
        <dbReference type="ChEBI" id="CHEBI:15379"/>
        <dbReference type="ChEBI" id="CHEBI:15740"/>
        <dbReference type="ChEBI" id="CHEBI:16723"/>
        <dbReference type="ChEBI" id="CHEBI:49252"/>
        <dbReference type="EC" id="1.13.11.54"/>
    </reaction>
</comment>
<dbReference type="GO" id="GO:0009086">
    <property type="term" value="P:methionine biosynthetic process"/>
    <property type="evidence" value="ECO:0007669"/>
    <property type="project" value="UniProtKB-KW"/>
</dbReference>
<reference evidence="11" key="1">
    <citation type="journal article" date="2023" name="G3 (Bethesda)">
        <title>A reference genome for the long-term kleptoplast-retaining sea slug Elysia crispata morphotype clarki.</title>
        <authorList>
            <person name="Eastman K.E."/>
            <person name="Pendleton A.L."/>
            <person name="Shaikh M.A."/>
            <person name="Suttiyut T."/>
            <person name="Ogas R."/>
            <person name="Tomko P."/>
            <person name="Gavelis G."/>
            <person name="Widhalm J.R."/>
            <person name="Wisecaver J.H."/>
        </authorList>
    </citation>
    <scope>NUCLEOTIDE SEQUENCE</scope>
    <source>
        <strain evidence="11">ECLA1</strain>
    </source>
</reference>
<dbReference type="GO" id="GO:0046872">
    <property type="term" value="F:metal ion binding"/>
    <property type="evidence" value="ECO:0007669"/>
    <property type="project" value="UniProtKB-KW"/>
</dbReference>
<evidence type="ECO:0000256" key="3">
    <source>
        <dbReference type="ARBA" id="ARBA00022596"/>
    </source>
</evidence>
<evidence type="ECO:0000256" key="2">
    <source>
        <dbReference type="ARBA" id="ARBA00001954"/>
    </source>
</evidence>
<dbReference type="EMBL" id="JAWDGP010000154">
    <property type="protein sequence ID" value="KAK3803337.1"/>
    <property type="molecule type" value="Genomic_DNA"/>
</dbReference>
<dbReference type="EC" id="1.13.11.54" evidence="10"/>
<dbReference type="CDD" id="cd02232">
    <property type="entry name" value="cupin_ARD"/>
    <property type="match status" value="1"/>
</dbReference>
<organism evidence="11 12">
    <name type="scientific">Elysia crispata</name>
    <name type="common">lettuce slug</name>
    <dbReference type="NCBI Taxonomy" id="231223"/>
    <lineage>
        <taxon>Eukaryota</taxon>
        <taxon>Metazoa</taxon>
        <taxon>Spiralia</taxon>
        <taxon>Lophotrochozoa</taxon>
        <taxon>Mollusca</taxon>
        <taxon>Gastropoda</taxon>
        <taxon>Heterobranchia</taxon>
        <taxon>Euthyneura</taxon>
        <taxon>Panpulmonata</taxon>
        <taxon>Sacoglossa</taxon>
        <taxon>Placobranchoidea</taxon>
        <taxon>Plakobranchidae</taxon>
        <taxon>Elysia</taxon>
    </lineage>
</organism>
<keyword evidence="7" id="KW-0560">Oxidoreductase</keyword>
<sequence>MEIFYREHLHADEEIRFICEGSGYFDLRAVGSDQWIRIEVVKNDLLIVPGGTYHRFTLDTNEYIKARRLFTELPSWTPINRPDGDTHPIRLQYLQDMSIKAQ</sequence>
<accession>A0AAE1BDM9</accession>
<dbReference type="SUPFAM" id="SSF51182">
    <property type="entry name" value="RmlC-like cupins"/>
    <property type="match status" value="1"/>
</dbReference>
<evidence type="ECO:0000256" key="8">
    <source>
        <dbReference type="ARBA" id="ARBA00023004"/>
    </source>
</evidence>